<protein>
    <recommendedName>
        <fullName evidence="4">Prolactin receptor</fullName>
    </recommendedName>
</protein>
<reference evidence="2 3" key="1">
    <citation type="submission" date="2021-06" db="EMBL/GenBank/DDBJ databases">
        <authorList>
            <person name="Palmer J.M."/>
        </authorList>
    </citation>
    <scope>NUCLEOTIDE SEQUENCE [LARGE SCALE GENOMIC DNA]</scope>
    <source>
        <strain evidence="2 3">XC_2019</strain>
        <tissue evidence="2">Muscle</tissue>
    </source>
</reference>
<proteinExistence type="predicted"/>
<evidence type="ECO:0000256" key="1">
    <source>
        <dbReference type="SAM" id="MobiDB-lite"/>
    </source>
</evidence>
<accession>A0ABV0S4H8</accession>
<dbReference type="Proteomes" id="UP001434883">
    <property type="component" value="Unassembled WGS sequence"/>
</dbReference>
<feature type="non-terminal residue" evidence="2">
    <location>
        <position position="1"/>
    </location>
</feature>
<feature type="region of interest" description="Disordered" evidence="1">
    <location>
        <begin position="1"/>
        <end position="32"/>
    </location>
</feature>
<dbReference type="EMBL" id="JAHRIN010067554">
    <property type="protein sequence ID" value="MEQ2214678.1"/>
    <property type="molecule type" value="Genomic_DNA"/>
</dbReference>
<organism evidence="2 3">
    <name type="scientific">Xenoophorus captivus</name>
    <dbReference type="NCBI Taxonomy" id="1517983"/>
    <lineage>
        <taxon>Eukaryota</taxon>
        <taxon>Metazoa</taxon>
        <taxon>Chordata</taxon>
        <taxon>Craniata</taxon>
        <taxon>Vertebrata</taxon>
        <taxon>Euteleostomi</taxon>
        <taxon>Actinopterygii</taxon>
        <taxon>Neopterygii</taxon>
        <taxon>Teleostei</taxon>
        <taxon>Neoteleostei</taxon>
        <taxon>Acanthomorphata</taxon>
        <taxon>Ovalentaria</taxon>
        <taxon>Atherinomorphae</taxon>
        <taxon>Cyprinodontiformes</taxon>
        <taxon>Goodeidae</taxon>
        <taxon>Xenoophorus</taxon>
    </lineage>
</organism>
<evidence type="ECO:0000313" key="3">
    <source>
        <dbReference type="Proteomes" id="UP001434883"/>
    </source>
</evidence>
<feature type="compositionally biased region" description="Basic and acidic residues" evidence="1">
    <location>
        <begin position="1"/>
        <end position="11"/>
    </location>
</feature>
<feature type="non-terminal residue" evidence="2">
    <location>
        <position position="51"/>
    </location>
</feature>
<comment type="caution">
    <text evidence="2">The sequence shown here is derived from an EMBL/GenBank/DDBJ whole genome shotgun (WGS) entry which is preliminary data.</text>
</comment>
<evidence type="ECO:0008006" key="4">
    <source>
        <dbReference type="Google" id="ProtNLM"/>
    </source>
</evidence>
<keyword evidence="3" id="KW-1185">Reference proteome</keyword>
<evidence type="ECO:0000313" key="2">
    <source>
        <dbReference type="EMBL" id="MEQ2214678.1"/>
    </source>
</evidence>
<name>A0ABV0S4H8_9TELE</name>
<sequence>GSNHIESEHHLASLHLVSHDPPGVPTPTLGTRDVEDCCLTQKKESCSSPTR</sequence>
<gene>
    <name evidence="2" type="ORF">XENOCAPTIV_016208</name>
</gene>